<dbReference type="InterPro" id="IPR007730">
    <property type="entry name" value="SPOR-like_dom"/>
</dbReference>
<dbReference type="Proteomes" id="UP000027997">
    <property type="component" value="Unassembled WGS sequence"/>
</dbReference>
<dbReference type="InterPro" id="IPR052521">
    <property type="entry name" value="Cell_div_SPOR-domain"/>
</dbReference>
<evidence type="ECO:0000313" key="2">
    <source>
        <dbReference type="EMBL" id="KEI71959.1"/>
    </source>
</evidence>
<feature type="domain" description="SPOR" evidence="1">
    <location>
        <begin position="93"/>
        <end position="173"/>
    </location>
</feature>
<dbReference type="GO" id="GO:0030428">
    <property type="term" value="C:cell septum"/>
    <property type="evidence" value="ECO:0007669"/>
    <property type="project" value="TreeGrafter"/>
</dbReference>
<comment type="caution">
    <text evidence="2">The sequence shown here is derived from an EMBL/GenBank/DDBJ whole genome shotgun (WGS) entry which is preliminary data.</text>
</comment>
<dbReference type="STRING" id="305900.GV64_15590"/>
<dbReference type="SUPFAM" id="SSF110997">
    <property type="entry name" value="Sporulation related repeat"/>
    <property type="match status" value="1"/>
</dbReference>
<dbReference type="PROSITE" id="PS51724">
    <property type="entry name" value="SPOR"/>
    <property type="match status" value="1"/>
</dbReference>
<proteinExistence type="predicted"/>
<dbReference type="RefSeq" id="WP_020584494.1">
    <property type="nucleotide sequence ID" value="NZ_JOJP01000001.1"/>
</dbReference>
<dbReference type="AlphaFoldDB" id="A0A081KCT3"/>
<dbReference type="eggNOG" id="COG3147">
    <property type="taxonomic scope" value="Bacteria"/>
</dbReference>
<dbReference type="GO" id="GO:0042834">
    <property type="term" value="F:peptidoglycan binding"/>
    <property type="evidence" value="ECO:0007669"/>
    <property type="project" value="InterPro"/>
</dbReference>
<evidence type="ECO:0000259" key="1">
    <source>
        <dbReference type="PROSITE" id="PS51724"/>
    </source>
</evidence>
<reference evidence="2 3" key="1">
    <citation type="submission" date="2014-06" db="EMBL/GenBank/DDBJ databases">
        <title>Whole Genome Sequences of Three Symbiotic Endozoicomonas Bacteria.</title>
        <authorList>
            <person name="Neave M.J."/>
            <person name="Apprill A."/>
            <person name="Voolstra C.R."/>
        </authorList>
    </citation>
    <scope>NUCLEOTIDE SEQUENCE [LARGE SCALE GENOMIC DNA]</scope>
    <source>
        <strain evidence="2 3">DSM 22380</strain>
    </source>
</reference>
<dbReference type="PANTHER" id="PTHR38687:SF1">
    <property type="entry name" value="CELL DIVISION PROTEIN DEDD"/>
    <property type="match status" value="1"/>
</dbReference>
<dbReference type="PANTHER" id="PTHR38687">
    <property type="entry name" value="CELL DIVISION PROTEIN DEDD-RELATED"/>
    <property type="match status" value="1"/>
</dbReference>
<keyword evidence="3" id="KW-1185">Reference proteome</keyword>
<gene>
    <name evidence="2" type="ORF">GV64_15590</name>
</gene>
<dbReference type="GO" id="GO:0032506">
    <property type="term" value="P:cytokinetic process"/>
    <property type="evidence" value="ECO:0007669"/>
    <property type="project" value="TreeGrafter"/>
</dbReference>
<name>A0A081KCT3_9GAMM</name>
<dbReference type="EMBL" id="JOJP01000001">
    <property type="protein sequence ID" value="KEI71959.1"/>
    <property type="molecule type" value="Genomic_DNA"/>
</dbReference>
<evidence type="ECO:0000313" key="3">
    <source>
        <dbReference type="Proteomes" id="UP000027997"/>
    </source>
</evidence>
<dbReference type="Pfam" id="PF05036">
    <property type="entry name" value="SPOR"/>
    <property type="match status" value="1"/>
</dbReference>
<organism evidence="2 3">
    <name type="scientific">Endozoicomonas elysicola</name>
    <dbReference type="NCBI Taxonomy" id="305900"/>
    <lineage>
        <taxon>Bacteria</taxon>
        <taxon>Pseudomonadati</taxon>
        <taxon>Pseudomonadota</taxon>
        <taxon>Gammaproteobacteria</taxon>
        <taxon>Oceanospirillales</taxon>
        <taxon>Endozoicomonadaceae</taxon>
        <taxon>Endozoicomonas</taxon>
    </lineage>
</organism>
<sequence>MGEGLKQRLIGAVVLLVLLIVLAPALFTGGETHPLVSSTPAPAAPPLQPPPVPVFVDQLGVTPDVVEVVSSSSEIVLESERRDAEKPTGVDGNGHLKAWSLQLATFADKTNARNLEKQLKGKGYSAYQKKISTEKGKIFYRVYIGPEVRPVELQQLKVTIKKEMGLESIIVRFTP</sequence>
<dbReference type="InterPro" id="IPR036680">
    <property type="entry name" value="SPOR-like_sf"/>
</dbReference>
<dbReference type="Gene3D" id="3.30.70.1070">
    <property type="entry name" value="Sporulation related repeat"/>
    <property type="match status" value="1"/>
</dbReference>
<accession>A0A081KCT3</accession>
<dbReference type="GO" id="GO:0032153">
    <property type="term" value="C:cell division site"/>
    <property type="evidence" value="ECO:0007669"/>
    <property type="project" value="TreeGrafter"/>
</dbReference>
<protein>
    <recommendedName>
        <fullName evidence="1">SPOR domain-containing protein</fullName>
    </recommendedName>
</protein>